<accession>A0A0A9G1S7</accession>
<dbReference type="AlphaFoldDB" id="A0A0A9G1S7"/>
<proteinExistence type="predicted"/>
<reference evidence="1" key="1">
    <citation type="submission" date="2014-09" db="EMBL/GenBank/DDBJ databases">
        <authorList>
            <person name="Magalhaes I.L.F."/>
            <person name="Oliveira U."/>
            <person name="Santos F.R."/>
            <person name="Vidigal T.H.D.A."/>
            <person name="Brescovit A.D."/>
            <person name="Santos A.J."/>
        </authorList>
    </citation>
    <scope>NUCLEOTIDE SEQUENCE</scope>
    <source>
        <tissue evidence="1">Shoot tissue taken approximately 20 cm above the soil surface</tissue>
    </source>
</reference>
<evidence type="ECO:0000313" key="1">
    <source>
        <dbReference type="EMBL" id="JAE16496.1"/>
    </source>
</evidence>
<organism evidence="1">
    <name type="scientific">Arundo donax</name>
    <name type="common">Giant reed</name>
    <name type="synonym">Donax arundinaceus</name>
    <dbReference type="NCBI Taxonomy" id="35708"/>
    <lineage>
        <taxon>Eukaryota</taxon>
        <taxon>Viridiplantae</taxon>
        <taxon>Streptophyta</taxon>
        <taxon>Embryophyta</taxon>
        <taxon>Tracheophyta</taxon>
        <taxon>Spermatophyta</taxon>
        <taxon>Magnoliopsida</taxon>
        <taxon>Liliopsida</taxon>
        <taxon>Poales</taxon>
        <taxon>Poaceae</taxon>
        <taxon>PACMAD clade</taxon>
        <taxon>Arundinoideae</taxon>
        <taxon>Arundineae</taxon>
        <taxon>Arundo</taxon>
    </lineage>
</organism>
<protein>
    <submittedName>
        <fullName evidence="1">Uncharacterized protein</fullName>
    </submittedName>
</protein>
<reference evidence="1" key="2">
    <citation type="journal article" date="2015" name="Data Brief">
        <title>Shoot transcriptome of the giant reed, Arundo donax.</title>
        <authorList>
            <person name="Barrero R.A."/>
            <person name="Guerrero F.D."/>
            <person name="Moolhuijzen P."/>
            <person name="Goolsby J.A."/>
            <person name="Tidwell J."/>
            <person name="Bellgard S.E."/>
            <person name="Bellgard M.I."/>
        </authorList>
    </citation>
    <scope>NUCLEOTIDE SEQUENCE</scope>
    <source>
        <tissue evidence="1">Shoot tissue taken approximately 20 cm above the soil surface</tissue>
    </source>
</reference>
<name>A0A0A9G1S7_ARUDO</name>
<sequence length="19" mass="2308">MRKRGELTYCNNLALPEIW</sequence>
<dbReference type="EMBL" id="GBRH01181400">
    <property type="protein sequence ID" value="JAE16496.1"/>
    <property type="molecule type" value="Transcribed_RNA"/>
</dbReference>